<feature type="region of interest" description="Disordered" evidence="1">
    <location>
        <begin position="40"/>
        <end position="60"/>
    </location>
</feature>
<feature type="signal peptide" evidence="2">
    <location>
        <begin position="1"/>
        <end position="24"/>
    </location>
</feature>
<keyword evidence="2" id="KW-0732">Signal</keyword>
<name>A0AA38U9K7_9AGAR</name>
<feature type="region of interest" description="Disordered" evidence="1">
    <location>
        <begin position="243"/>
        <end position="270"/>
    </location>
</feature>
<protein>
    <submittedName>
        <fullName evidence="3">Uncharacterized protein</fullName>
    </submittedName>
</protein>
<evidence type="ECO:0000313" key="4">
    <source>
        <dbReference type="Proteomes" id="UP001163846"/>
    </source>
</evidence>
<dbReference type="AlphaFoldDB" id="A0AA38U9K7"/>
<reference evidence="3" key="1">
    <citation type="submission" date="2022-08" db="EMBL/GenBank/DDBJ databases">
        <authorList>
            <consortium name="DOE Joint Genome Institute"/>
            <person name="Min B."/>
            <person name="Riley R."/>
            <person name="Sierra-Patev S."/>
            <person name="Naranjo-Ortiz M."/>
            <person name="Looney B."/>
            <person name="Konkel Z."/>
            <person name="Slot J.C."/>
            <person name="Sakamoto Y."/>
            <person name="Steenwyk J.L."/>
            <person name="Rokas A."/>
            <person name="Carro J."/>
            <person name="Camarero S."/>
            <person name="Ferreira P."/>
            <person name="Molpeceres G."/>
            <person name="Ruiz-Duenas F.J."/>
            <person name="Serrano A."/>
            <person name="Henrissat B."/>
            <person name="Drula E."/>
            <person name="Hughes K.W."/>
            <person name="Mata J.L."/>
            <person name="Ishikawa N.K."/>
            <person name="Vargas-Isla R."/>
            <person name="Ushijima S."/>
            <person name="Smith C.A."/>
            <person name="Ahrendt S."/>
            <person name="Andreopoulos W."/>
            <person name="He G."/>
            <person name="Labutti K."/>
            <person name="Lipzen A."/>
            <person name="Ng V."/>
            <person name="Sandor L."/>
            <person name="Barry K."/>
            <person name="Martinez A.T."/>
            <person name="Xiao Y."/>
            <person name="Gibbons J.G."/>
            <person name="Terashima K."/>
            <person name="Hibbett D.S."/>
            <person name="Grigoriev I.V."/>
        </authorList>
    </citation>
    <scope>NUCLEOTIDE SEQUENCE</scope>
    <source>
        <strain evidence="3">TFB9207</strain>
    </source>
</reference>
<dbReference type="EMBL" id="MU806465">
    <property type="protein sequence ID" value="KAJ3834959.1"/>
    <property type="molecule type" value="Genomic_DNA"/>
</dbReference>
<dbReference type="Proteomes" id="UP001163846">
    <property type="component" value="Unassembled WGS sequence"/>
</dbReference>
<sequence>MYPRTSLNLAKTATLLVFLFGVRALPMDLDPLEGMRVRGHPRGPLANIEGTPRRVPPERTVHPEPITIELGRPRHIGLELDAEQLPNDKTFIIEWAPVPPRPGCENEPPVISNPAVVPTDATDRNWVLFKSRLPSILRELTYINEDYLGHQGLSVPGGSRMKVIYNHHTCSFKDVYSSPGSPNLHVLYASIYAKQDGVATRTVFVVNLAPEKPVFRQIILDRHVDGVWVQVKMMIQPKDGELTSIPLPPYSPPSLPPSYTPGNPPSYPDS</sequence>
<feature type="chain" id="PRO_5041290399" evidence="2">
    <location>
        <begin position="25"/>
        <end position="270"/>
    </location>
</feature>
<comment type="caution">
    <text evidence="3">The sequence shown here is derived from an EMBL/GenBank/DDBJ whole genome shotgun (WGS) entry which is preliminary data.</text>
</comment>
<organism evidence="3 4">
    <name type="scientific">Lentinula raphanica</name>
    <dbReference type="NCBI Taxonomy" id="153919"/>
    <lineage>
        <taxon>Eukaryota</taxon>
        <taxon>Fungi</taxon>
        <taxon>Dikarya</taxon>
        <taxon>Basidiomycota</taxon>
        <taxon>Agaricomycotina</taxon>
        <taxon>Agaricomycetes</taxon>
        <taxon>Agaricomycetidae</taxon>
        <taxon>Agaricales</taxon>
        <taxon>Marasmiineae</taxon>
        <taxon>Omphalotaceae</taxon>
        <taxon>Lentinula</taxon>
    </lineage>
</organism>
<evidence type="ECO:0000256" key="1">
    <source>
        <dbReference type="SAM" id="MobiDB-lite"/>
    </source>
</evidence>
<gene>
    <name evidence="3" type="ORF">F5878DRAFT_664312</name>
</gene>
<feature type="compositionally biased region" description="Basic and acidic residues" evidence="1">
    <location>
        <begin position="51"/>
        <end position="60"/>
    </location>
</feature>
<feature type="compositionally biased region" description="Pro residues" evidence="1">
    <location>
        <begin position="246"/>
        <end position="270"/>
    </location>
</feature>
<evidence type="ECO:0000313" key="3">
    <source>
        <dbReference type="EMBL" id="KAJ3834959.1"/>
    </source>
</evidence>
<keyword evidence="4" id="KW-1185">Reference proteome</keyword>
<proteinExistence type="predicted"/>
<accession>A0AA38U9K7</accession>
<evidence type="ECO:0000256" key="2">
    <source>
        <dbReference type="SAM" id="SignalP"/>
    </source>
</evidence>